<keyword evidence="6" id="KW-0653">Protein transport</keyword>
<protein>
    <submittedName>
        <fullName evidence="12">Preprotein translocase subunit YajC</fullName>
    </submittedName>
</protein>
<evidence type="ECO:0000256" key="2">
    <source>
        <dbReference type="ARBA" id="ARBA00006742"/>
    </source>
</evidence>
<name>A0A1H9Q386_9ACTN</name>
<evidence type="ECO:0000256" key="1">
    <source>
        <dbReference type="ARBA" id="ARBA00004162"/>
    </source>
</evidence>
<dbReference type="PRINTS" id="PR01853">
    <property type="entry name" value="YAJCTRNLCASE"/>
</dbReference>
<keyword evidence="8" id="KW-0811">Translocation</keyword>
<dbReference type="SMART" id="SM01323">
    <property type="entry name" value="YajC"/>
    <property type="match status" value="1"/>
</dbReference>
<dbReference type="Proteomes" id="UP000198815">
    <property type="component" value="Unassembled WGS sequence"/>
</dbReference>
<evidence type="ECO:0000256" key="10">
    <source>
        <dbReference type="SAM" id="MobiDB-lite"/>
    </source>
</evidence>
<evidence type="ECO:0000256" key="5">
    <source>
        <dbReference type="ARBA" id="ARBA00022692"/>
    </source>
</evidence>
<gene>
    <name evidence="12" type="ORF">SAMN05443377_102104</name>
</gene>
<accession>A0A1H9Q386</accession>
<keyword evidence="5 11" id="KW-0812">Transmembrane</keyword>
<evidence type="ECO:0000256" key="3">
    <source>
        <dbReference type="ARBA" id="ARBA00022448"/>
    </source>
</evidence>
<keyword evidence="3" id="KW-0813">Transport</keyword>
<dbReference type="NCBIfam" id="TIGR00739">
    <property type="entry name" value="yajC"/>
    <property type="match status" value="1"/>
</dbReference>
<evidence type="ECO:0000313" key="13">
    <source>
        <dbReference type="Proteomes" id="UP000198815"/>
    </source>
</evidence>
<keyword evidence="7 11" id="KW-1133">Transmembrane helix</keyword>
<feature type="transmembrane region" description="Helical" evidence="11">
    <location>
        <begin position="6"/>
        <end position="23"/>
    </location>
</feature>
<evidence type="ECO:0000256" key="8">
    <source>
        <dbReference type="ARBA" id="ARBA00023010"/>
    </source>
</evidence>
<dbReference type="Pfam" id="PF02699">
    <property type="entry name" value="YajC"/>
    <property type="match status" value="1"/>
</dbReference>
<evidence type="ECO:0000256" key="9">
    <source>
        <dbReference type="ARBA" id="ARBA00023136"/>
    </source>
</evidence>
<keyword evidence="4" id="KW-1003">Cell membrane</keyword>
<evidence type="ECO:0000256" key="6">
    <source>
        <dbReference type="ARBA" id="ARBA00022927"/>
    </source>
</evidence>
<dbReference type="InterPro" id="IPR003849">
    <property type="entry name" value="Preprotein_translocase_YajC"/>
</dbReference>
<dbReference type="EMBL" id="FOGZ01000002">
    <property type="protein sequence ID" value="SER54884.1"/>
    <property type="molecule type" value="Genomic_DNA"/>
</dbReference>
<evidence type="ECO:0000256" key="4">
    <source>
        <dbReference type="ARBA" id="ARBA00022475"/>
    </source>
</evidence>
<evidence type="ECO:0000313" key="12">
    <source>
        <dbReference type="EMBL" id="SER54884.1"/>
    </source>
</evidence>
<evidence type="ECO:0000256" key="11">
    <source>
        <dbReference type="SAM" id="Phobius"/>
    </source>
</evidence>
<feature type="compositionally biased region" description="Polar residues" evidence="10">
    <location>
        <begin position="128"/>
        <end position="137"/>
    </location>
</feature>
<feature type="region of interest" description="Disordered" evidence="10">
    <location>
        <begin position="111"/>
        <end position="187"/>
    </location>
</feature>
<reference evidence="12 13" key="1">
    <citation type="submission" date="2016-10" db="EMBL/GenBank/DDBJ databases">
        <authorList>
            <person name="de Groot N.N."/>
        </authorList>
    </citation>
    <scope>NUCLEOTIDE SEQUENCE [LARGE SCALE GENOMIC DNA]</scope>
    <source>
        <strain evidence="12 13">DSM 16859</strain>
    </source>
</reference>
<dbReference type="PANTHER" id="PTHR33909">
    <property type="entry name" value="SEC TRANSLOCON ACCESSORY COMPLEX SUBUNIT YAJC"/>
    <property type="match status" value="1"/>
</dbReference>
<dbReference type="AlphaFoldDB" id="A0A1H9Q386"/>
<dbReference type="STRING" id="64702.SAMN05443377_102104"/>
<evidence type="ECO:0000256" key="7">
    <source>
        <dbReference type="ARBA" id="ARBA00022989"/>
    </source>
</evidence>
<dbReference type="GO" id="GO:0005886">
    <property type="term" value="C:plasma membrane"/>
    <property type="evidence" value="ECO:0007669"/>
    <property type="project" value="UniProtKB-SubCell"/>
</dbReference>
<organism evidence="12 13">
    <name type="scientific">Propionibacterium cyclohexanicum</name>
    <dbReference type="NCBI Taxonomy" id="64702"/>
    <lineage>
        <taxon>Bacteria</taxon>
        <taxon>Bacillati</taxon>
        <taxon>Actinomycetota</taxon>
        <taxon>Actinomycetes</taxon>
        <taxon>Propionibacteriales</taxon>
        <taxon>Propionibacteriaceae</taxon>
        <taxon>Propionibacterium</taxon>
    </lineage>
</organism>
<proteinExistence type="inferred from homology"/>
<dbReference type="RefSeq" id="WP_177170015.1">
    <property type="nucleotide sequence ID" value="NZ_FOGZ01000002.1"/>
</dbReference>
<dbReference type="GO" id="GO:0015031">
    <property type="term" value="P:protein transport"/>
    <property type="evidence" value="ECO:0007669"/>
    <property type="project" value="UniProtKB-KW"/>
</dbReference>
<comment type="subcellular location">
    <subcellularLocation>
        <location evidence="1">Cell membrane</location>
        <topology evidence="1">Single-pass membrane protein</topology>
    </subcellularLocation>
</comment>
<comment type="similarity">
    <text evidence="2">Belongs to the YajC family.</text>
</comment>
<keyword evidence="9 11" id="KW-0472">Membrane</keyword>
<dbReference type="PANTHER" id="PTHR33909:SF1">
    <property type="entry name" value="SEC TRANSLOCON ACCESSORY COMPLEX SUBUNIT YAJC"/>
    <property type="match status" value="1"/>
</dbReference>
<sequence>MQGSSLIILVVVMFAAMYFLMIRPQKKQMDKQREMLNKAQPGSRVMLTSGIFGTIRAAGEKQFVVELAPGVDITVVKQAVTRVVPAEEEEFEFADSDATDDTTPEAIEADATAGTEESLSAPSEEISIGTTPASPSLSPIGDAPREASRPTTDSGSSIGEPPDTTDSQPLAAAPEPDADDAPGRDRN</sequence>
<keyword evidence="13" id="KW-1185">Reference proteome</keyword>